<keyword evidence="2" id="KW-0472">Membrane</keyword>
<proteinExistence type="predicted"/>
<accession>A0A2P2LDA0</accession>
<evidence type="ECO:0000256" key="1">
    <source>
        <dbReference type="SAM" id="MobiDB-lite"/>
    </source>
</evidence>
<keyword evidence="2" id="KW-0812">Transmembrane</keyword>
<sequence length="22" mass="2587">MRSPRRTSPRFSALSTTFFGRQ</sequence>
<name>A0A2P2LDA0_RHIMU</name>
<dbReference type="EMBL" id="GGEC01035472">
    <property type="protein sequence ID" value="MBX15956.1"/>
    <property type="molecule type" value="Transcribed_RNA"/>
</dbReference>
<dbReference type="AlphaFoldDB" id="A0A2P2LDA0"/>
<reference evidence="2" key="1">
    <citation type="submission" date="2018-02" db="EMBL/GenBank/DDBJ databases">
        <title>Rhizophora mucronata_Transcriptome.</title>
        <authorList>
            <person name="Meera S.P."/>
            <person name="Sreeshan A."/>
            <person name="Augustine A."/>
        </authorList>
    </citation>
    <scope>NUCLEOTIDE SEQUENCE</scope>
    <source>
        <tissue evidence="2">Leaf</tissue>
    </source>
</reference>
<evidence type="ECO:0000313" key="2">
    <source>
        <dbReference type="EMBL" id="MBX15956.1"/>
    </source>
</evidence>
<protein>
    <submittedName>
        <fullName evidence="2">Transmembrane 9 superfamily member</fullName>
    </submittedName>
</protein>
<organism evidence="2">
    <name type="scientific">Rhizophora mucronata</name>
    <name type="common">Asiatic mangrove</name>
    <dbReference type="NCBI Taxonomy" id="61149"/>
    <lineage>
        <taxon>Eukaryota</taxon>
        <taxon>Viridiplantae</taxon>
        <taxon>Streptophyta</taxon>
        <taxon>Embryophyta</taxon>
        <taxon>Tracheophyta</taxon>
        <taxon>Spermatophyta</taxon>
        <taxon>Magnoliopsida</taxon>
        <taxon>eudicotyledons</taxon>
        <taxon>Gunneridae</taxon>
        <taxon>Pentapetalae</taxon>
        <taxon>rosids</taxon>
        <taxon>fabids</taxon>
        <taxon>Malpighiales</taxon>
        <taxon>Rhizophoraceae</taxon>
        <taxon>Rhizophora</taxon>
    </lineage>
</organism>
<feature type="region of interest" description="Disordered" evidence="1">
    <location>
        <begin position="1"/>
        <end position="22"/>
    </location>
</feature>
<feature type="compositionally biased region" description="Polar residues" evidence="1">
    <location>
        <begin position="9"/>
        <end position="22"/>
    </location>
</feature>